<sequence length="118" mass="14198">MKLFFKYLQWRFSVRRNRARYPDLLAEEKAGRLFDFDIVIIHEMLARRRDELRNQGVGPADARYPDMFDFRSGSYKYFREVVLPRRAACKKDFDALAKRNERDAEALKFEKEVTNARL</sequence>
<name>A0A0G1X8S1_9BACT</name>
<organism evidence="1 2">
    <name type="scientific">Candidatus Kaiserbacteria bacterium GW2011_GWB1_52_6</name>
    <dbReference type="NCBI Taxonomy" id="1618674"/>
    <lineage>
        <taxon>Bacteria</taxon>
        <taxon>Candidatus Kaiseribacteriota</taxon>
    </lineage>
</organism>
<evidence type="ECO:0000313" key="2">
    <source>
        <dbReference type="Proteomes" id="UP000034185"/>
    </source>
</evidence>
<dbReference type="AlphaFoldDB" id="A0A0G1X8S1"/>
<dbReference type="EMBL" id="LCRA01000014">
    <property type="protein sequence ID" value="KKW27441.1"/>
    <property type="molecule type" value="Genomic_DNA"/>
</dbReference>
<proteinExistence type="predicted"/>
<dbReference type="Proteomes" id="UP000034185">
    <property type="component" value="Unassembled WGS sequence"/>
</dbReference>
<gene>
    <name evidence="1" type="ORF">UY70_C0014G0006</name>
</gene>
<evidence type="ECO:0000313" key="1">
    <source>
        <dbReference type="EMBL" id="KKW27441.1"/>
    </source>
</evidence>
<comment type="caution">
    <text evidence="1">The sequence shown here is derived from an EMBL/GenBank/DDBJ whole genome shotgun (WGS) entry which is preliminary data.</text>
</comment>
<reference evidence="1 2" key="1">
    <citation type="journal article" date="2015" name="Nature">
        <title>rRNA introns, odd ribosomes, and small enigmatic genomes across a large radiation of phyla.</title>
        <authorList>
            <person name="Brown C.T."/>
            <person name="Hug L.A."/>
            <person name="Thomas B.C."/>
            <person name="Sharon I."/>
            <person name="Castelle C.J."/>
            <person name="Singh A."/>
            <person name="Wilkins M.J."/>
            <person name="Williams K.H."/>
            <person name="Banfield J.F."/>
        </authorList>
    </citation>
    <scope>NUCLEOTIDE SEQUENCE [LARGE SCALE GENOMIC DNA]</scope>
</reference>
<protein>
    <submittedName>
        <fullName evidence="1">Uncharacterized protein</fullName>
    </submittedName>
</protein>
<accession>A0A0G1X8S1</accession>